<evidence type="ECO:0000313" key="2">
    <source>
        <dbReference type="Proteomes" id="UP000837857"/>
    </source>
</evidence>
<dbReference type="Proteomes" id="UP000837857">
    <property type="component" value="Chromosome 16"/>
</dbReference>
<feature type="non-terminal residue" evidence="1">
    <location>
        <position position="1"/>
    </location>
</feature>
<reference evidence="1" key="1">
    <citation type="submission" date="2022-03" db="EMBL/GenBank/DDBJ databases">
        <authorList>
            <person name="Martin H S."/>
        </authorList>
    </citation>
    <scope>NUCLEOTIDE SEQUENCE</scope>
</reference>
<name>A0ABN8I854_9NEOP</name>
<sequence length="103" mass="11414">MCECDASAATNVRVQCRSNRPAACTYRPRRVPTVPNSVMPEFSVRPAASVPFGVVFLSRRYLSVEWGRAVDTIPLMTARKLKAALNFAMQNFMFAAQKSLSAQ</sequence>
<evidence type="ECO:0000313" key="1">
    <source>
        <dbReference type="EMBL" id="CAH2045397.1"/>
    </source>
</evidence>
<gene>
    <name evidence="1" type="ORF">IPOD504_LOCUS5053</name>
</gene>
<accession>A0ABN8I854</accession>
<proteinExistence type="predicted"/>
<dbReference type="EMBL" id="OW152828">
    <property type="protein sequence ID" value="CAH2045397.1"/>
    <property type="molecule type" value="Genomic_DNA"/>
</dbReference>
<keyword evidence="2" id="KW-1185">Reference proteome</keyword>
<protein>
    <submittedName>
        <fullName evidence="1">Uncharacterized protein</fullName>
    </submittedName>
</protein>
<organism evidence="1 2">
    <name type="scientific">Iphiclides podalirius</name>
    <name type="common">scarce swallowtail</name>
    <dbReference type="NCBI Taxonomy" id="110791"/>
    <lineage>
        <taxon>Eukaryota</taxon>
        <taxon>Metazoa</taxon>
        <taxon>Ecdysozoa</taxon>
        <taxon>Arthropoda</taxon>
        <taxon>Hexapoda</taxon>
        <taxon>Insecta</taxon>
        <taxon>Pterygota</taxon>
        <taxon>Neoptera</taxon>
        <taxon>Endopterygota</taxon>
        <taxon>Lepidoptera</taxon>
        <taxon>Glossata</taxon>
        <taxon>Ditrysia</taxon>
        <taxon>Papilionoidea</taxon>
        <taxon>Papilionidae</taxon>
        <taxon>Papilioninae</taxon>
        <taxon>Iphiclides</taxon>
    </lineage>
</organism>